<evidence type="ECO:0000256" key="1">
    <source>
        <dbReference type="ARBA" id="ARBA00023027"/>
    </source>
</evidence>
<keyword evidence="4" id="KW-1185">Reference proteome</keyword>
<dbReference type="OrthoDB" id="9801785at2"/>
<dbReference type="InterPro" id="IPR036291">
    <property type="entry name" value="NAD(P)-bd_dom_sf"/>
</dbReference>
<dbReference type="STRING" id="1293439.WH87_16840"/>
<dbReference type="PATRIC" id="fig|1293439.3.peg.3436"/>
<dbReference type="InterPro" id="IPR001509">
    <property type="entry name" value="Epimerase_deHydtase"/>
</dbReference>
<accession>A0A0F5Q3R1</accession>
<dbReference type="EMBL" id="LANJ01000046">
    <property type="protein sequence ID" value="KKC35266.1"/>
    <property type="molecule type" value="Genomic_DNA"/>
</dbReference>
<dbReference type="RefSeq" id="WP_046138974.1">
    <property type="nucleotide sequence ID" value="NZ_LANJ01000046.1"/>
</dbReference>
<dbReference type="PRINTS" id="PR01713">
    <property type="entry name" value="NUCEPIMERASE"/>
</dbReference>
<name>A0A0F5Q3R1_9HYPH</name>
<proteinExistence type="predicted"/>
<dbReference type="SUPFAM" id="SSF51735">
    <property type="entry name" value="NAD(P)-binding Rossmann-fold domains"/>
    <property type="match status" value="1"/>
</dbReference>
<keyword evidence="1" id="KW-0520">NAD</keyword>
<sequence length="346" mass="37614">MKVLVTGSAGFIGFHVARRLIERGDEVVGFDVVNNYYDPALKEARLAQLDALAAEQGASYSFIRADIADQAAVDTVFADHGFDRVIHLAAQAGVRYSLENPRAYVASNIVGFTNILEACRHHQTGHLVYASTSSVYGANTKMPFSEHDGADHPLQFYAATKRANELMAHSYSHLFGLPTTGLRFFTVYGPWGRPDMSPFKFAKAITEGKPIDVFNHGNHSRDFTYVDDIVEGLIRASDAPAAANPDWDAAHPDPATSNAPFRIFNIGNSNPVKLADYIEALETALGKQAIRNLLPLQPGDVPDTFSDTSELTRATGYAPQTSVQDGVAAFVKWYLAFYAPKGGATP</sequence>
<feature type="domain" description="NAD-dependent epimerase/dehydratase" evidence="2">
    <location>
        <begin position="3"/>
        <end position="244"/>
    </location>
</feature>
<comment type="caution">
    <text evidence="3">The sequence shown here is derived from an EMBL/GenBank/DDBJ whole genome shotgun (WGS) entry which is preliminary data.</text>
</comment>
<dbReference type="CDD" id="cd05253">
    <property type="entry name" value="UDP_GE_SDE_e"/>
    <property type="match status" value="1"/>
</dbReference>
<dbReference type="Pfam" id="PF01370">
    <property type="entry name" value="Epimerase"/>
    <property type="match status" value="1"/>
</dbReference>
<gene>
    <name evidence="3" type="ORF">WH87_16840</name>
</gene>
<dbReference type="PANTHER" id="PTHR43574">
    <property type="entry name" value="EPIMERASE-RELATED"/>
    <property type="match status" value="1"/>
</dbReference>
<protein>
    <submittedName>
        <fullName evidence="3">Capsular biosynthesis protein CpsI</fullName>
    </submittedName>
</protein>
<evidence type="ECO:0000313" key="3">
    <source>
        <dbReference type="EMBL" id="KKC35266.1"/>
    </source>
</evidence>
<organism evidence="3 4">
    <name type="scientific">Devosia epidermidihirudinis</name>
    <dbReference type="NCBI Taxonomy" id="1293439"/>
    <lineage>
        <taxon>Bacteria</taxon>
        <taxon>Pseudomonadati</taxon>
        <taxon>Pseudomonadota</taxon>
        <taxon>Alphaproteobacteria</taxon>
        <taxon>Hyphomicrobiales</taxon>
        <taxon>Devosiaceae</taxon>
        <taxon>Devosia</taxon>
    </lineage>
</organism>
<evidence type="ECO:0000313" key="4">
    <source>
        <dbReference type="Proteomes" id="UP000033411"/>
    </source>
</evidence>
<evidence type="ECO:0000259" key="2">
    <source>
        <dbReference type="Pfam" id="PF01370"/>
    </source>
</evidence>
<reference evidence="3 4" key="1">
    <citation type="submission" date="2015-03" db="EMBL/GenBank/DDBJ databases">
        <authorList>
            <person name="Lepp D."/>
            <person name="Hassan Y.I."/>
            <person name="Li X.-Z."/>
            <person name="Zhou T."/>
        </authorList>
    </citation>
    <scope>NUCLEOTIDE SEQUENCE [LARGE SCALE GENOMIC DNA]</scope>
    <source>
        <strain evidence="3 4">E84</strain>
    </source>
</reference>
<dbReference type="Proteomes" id="UP000033411">
    <property type="component" value="Unassembled WGS sequence"/>
</dbReference>
<dbReference type="AlphaFoldDB" id="A0A0F5Q3R1"/>
<dbReference type="Gene3D" id="3.40.50.720">
    <property type="entry name" value="NAD(P)-binding Rossmann-like Domain"/>
    <property type="match status" value="1"/>
</dbReference>